<dbReference type="Proteomes" id="UP000190683">
    <property type="component" value="Unassembled WGS sequence"/>
</dbReference>
<evidence type="ECO:0000313" key="4">
    <source>
        <dbReference type="EMBL" id="OOS25309.1"/>
    </source>
</evidence>
<sequence>MKQTLKNNTQKLTLPIQRLLVKKLVKLPPAMMTKIVGKPLIIDDQTLNLPLQMLLKLFSPPPNHLASVDETRAEFDEQGAWLSQPSSRDAAIKDIRIDADDREQITLRIYKPLKKRLFGKKVDKNLPCLVFYHGGGYVAGSLKSHDTVCQHLALQADCAVIAVDYRLAPEHPFPTPVNDGLVAFRYVAHHAKELGIDQKRIGVGGDSAGGNLAAVVAQQTKNDAIKPIVQMLWVPWVDMSRERASYELFATGLFLERAKMRWYTEQYLQDSQHKTNPLASPIFGDTTGVCPAYVWVAGFDPLRDEGVDYANKLNADGVPTTLKVYQTLPHPFINIAGQIDDAKAAFDDAVQALRQAFT</sequence>
<dbReference type="PANTHER" id="PTHR48081">
    <property type="entry name" value="AB HYDROLASE SUPERFAMILY PROTEIN C4A8.06C"/>
    <property type="match status" value="1"/>
</dbReference>
<protein>
    <recommendedName>
        <fullName evidence="3">Alpha/beta hydrolase fold-3 domain-containing protein</fullName>
    </recommendedName>
</protein>
<keyword evidence="2" id="KW-0378">Hydrolase</keyword>
<dbReference type="RefSeq" id="WP_078317578.1">
    <property type="nucleotide sequence ID" value="NZ_MUYV01000005.1"/>
</dbReference>
<organism evidence="4 5">
    <name type="scientific">Moraxella porci DSM 25326</name>
    <dbReference type="NCBI Taxonomy" id="573983"/>
    <lineage>
        <taxon>Bacteria</taxon>
        <taxon>Pseudomonadati</taxon>
        <taxon>Pseudomonadota</taxon>
        <taxon>Gammaproteobacteria</taxon>
        <taxon>Moraxellales</taxon>
        <taxon>Moraxellaceae</taxon>
        <taxon>Moraxella</taxon>
    </lineage>
</organism>
<dbReference type="GO" id="GO:0016787">
    <property type="term" value="F:hydrolase activity"/>
    <property type="evidence" value="ECO:0007669"/>
    <property type="project" value="UniProtKB-KW"/>
</dbReference>
<keyword evidence="5" id="KW-1185">Reference proteome</keyword>
<dbReference type="Pfam" id="PF07859">
    <property type="entry name" value="Abhydrolase_3"/>
    <property type="match status" value="1"/>
</dbReference>
<evidence type="ECO:0000256" key="2">
    <source>
        <dbReference type="ARBA" id="ARBA00022801"/>
    </source>
</evidence>
<accession>A0A1T0CSW1</accession>
<proteinExistence type="inferred from homology"/>
<dbReference type="PANTHER" id="PTHR48081:SF8">
    <property type="entry name" value="ALPHA_BETA HYDROLASE FOLD-3 DOMAIN-CONTAINING PROTEIN-RELATED"/>
    <property type="match status" value="1"/>
</dbReference>
<dbReference type="Gene3D" id="3.40.50.1820">
    <property type="entry name" value="alpha/beta hydrolase"/>
    <property type="match status" value="1"/>
</dbReference>
<dbReference type="InterPro" id="IPR050300">
    <property type="entry name" value="GDXG_lipolytic_enzyme"/>
</dbReference>
<comment type="caution">
    <text evidence="4">The sequence shown here is derived from an EMBL/GenBank/DDBJ whole genome shotgun (WGS) entry which is preliminary data.</text>
</comment>
<dbReference type="STRING" id="573983.B0681_04615"/>
<feature type="domain" description="Alpha/beta hydrolase fold-3" evidence="3">
    <location>
        <begin position="129"/>
        <end position="333"/>
    </location>
</feature>
<name>A0A1T0CSW1_9GAMM</name>
<dbReference type="SUPFAM" id="SSF53474">
    <property type="entry name" value="alpha/beta-Hydrolases"/>
    <property type="match status" value="1"/>
</dbReference>
<evidence type="ECO:0000259" key="3">
    <source>
        <dbReference type="Pfam" id="PF07859"/>
    </source>
</evidence>
<dbReference type="EMBL" id="MUYV01000005">
    <property type="protein sequence ID" value="OOS25309.1"/>
    <property type="molecule type" value="Genomic_DNA"/>
</dbReference>
<dbReference type="InterPro" id="IPR029058">
    <property type="entry name" value="AB_hydrolase_fold"/>
</dbReference>
<evidence type="ECO:0000256" key="1">
    <source>
        <dbReference type="ARBA" id="ARBA00010515"/>
    </source>
</evidence>
<dbReference type="AlphaFoldDB" id="A0A1T0CSW1"/>
<comment type="similarity">
    <text evidence="1">Belongs to the 'GDXG' lipolytic enzyme family.</text>
</comment>
<reference evidence="4 5" key="1">
    <citation type="submission" date="2017-02" db="EMBL/GenBank/DDBJ databases">
        <title>Draft genome sequence of Moraxella porci CCUG 54912T type strain.</title>
        <authorList>
            <person name="Salva-Serra F."/>
            <person name="Engstrom-Jakobsson H."/>
            <person name="Thorell K."/>
            <person name="Jaen-Luchoro D."/>
            <person name="Gonzales-Siles L."/>
            <person name="Karlsson R."/>
            <person name="Yazdan S."/>
            <person name="Boulund F."/>
            <person name="Johnning A."/>
            <person name="Engstrand L."/>
            <person name="Kristiansson E."/>
            <person name="Moore E."/>
        </authorList>
    </citation>
    <scope>NUCLEOTIDE SEQUENCE [LARGE SCALE GENOMIC DNA]</scope>
    <source>
        <strain evidence="4 5">CCUG 54912</strain>
    </source>
</reference>
<dbReference type="FunFam" id="3.40.50.1820:FF:000089">
    <property type="entry name" value="Alpha/beta hydrolase"/>
    <property type="match status" value="1"/>
</dbReference>
<gene>
    <name evidence="4" type="ORF">B0681_04615</name>
</gene>
<evidence type="ECO:0000313" key="5">
    <source>
        <dbReference type="Proteomes" id="UP000190683"/>
    </source>
</evidence>
<dbReference type="InterPro" id="IPR013094">
    <property type="entry name" value="AB_hydrolase_3"/>
</dbReference>